<dbReference type="AlphaFoldDB" id="A0A4P9XCW8"/>
<evidence type="ECO:0000256" key="1">
    <source>
        <dbReference type="SAM" id="MobiDB-lite"/>
    </source>
</evidence>
<organism evidence="2 3">
    <name type="scientific">Caulochytrium protostelioides</name>
    <dbReference type="NCBI Taxonomy" id="1555241"/>
    <lineage>
        <taxon>Eukaryota</taxon>
        <taxon>Fungi</taxon>
        <taxon>Fungi incertae sedis</taxon>
        <taxon>Chytridiomycota</taxon>
        <taxon>Chytridiomycota incertae sedis</taxon>
        <taxon>Chytridiomycetes</taxon>
        <taxon>Caulochytriales</taxon>
        <taxon>Caulochytriaceae</taxon>
        <taxon>Caulochytrium</taxon>
    </lineage>
</organism>
<feature type="compositionally biased region" description="Pro residues" evidence="1">
    <location>
        <begin position="128"/>
        <end position="138"/>
    </location>
</feature>
<proteinExistence type="predicted"/>
<dbReference type="EMBL" id="ML014125">
    <property type="protein sequence ID" value="RKP03314.1"/>
    <property type="molecule type" value="Genomic_DNA"/>
</dbReference>
<gene>
    <name evidence="2" type="ORF">CXG81DRAFT_24089</name>
</gene>
<name>A0A4P9XCW8_9FUNG</name>
<reference evidence="3" key="1">
    <citation type="journal article" date="2018" name="Nat. Microbiol.">
        <title>Leveraging single-cell genomics to expand the fungal tree of life.</title>
        <authorList>
            <person name="Ahrendt S.R."/>
            <person name="Quandt C.A."/>
            <person name="Ciobanu D."/>
            <person name="Clum A."/>
            <person name="Salamov A."/>
            <person name="Andreopoulos B."/>
            <person name="Cheng J.F."/>
            <person name="Woyke T."/>
            <person name="Pelin A."/>
            <person name="Henrissat B."/>
            <person name="Reynolds N.K."/>
            <person name="Benny G.L."/>
            <person name="Smith M.E."/>
            <person name="James T.Y."/>
            <person name="Grigoriev I.V."/>
        </authorList>
    </citation>
    <scope>NUCLEOTIDE SEQUENCE [LARGE SCALE GENOMIC DNA]</scope>
    <source>
        <strain evidence="3">ATCC 52028</strain>
    </source>
</reference>
<dbReference type="Proteomes" id="UP000274922">
    <property type="component" value="Unassembled WGS sequence"/>
</dbReference>
<sequence length="806" mass="85667">MNAGFSFLKSSWSLDGDHNQPPPPPAAASAATFAAVSLAAVSQALGVAPCRRGAARPGVPVRVARRGIVSWSLRAQAEAIAAEHAKYERLTDAFLASLANDTASESEILQQYSKVIGQSLQRHRSPAAPGPASPPPASAPSSTTRAPRWEQLNALSPDVLDLSEAERSLLRTPIVQLPAAMAQLSVNGRVLLLRKIVSACSRQPYAVPAPVLAQLTLVAKRHVDQQDLQAGRTLLLDLYAATRRCVGEADADASPHVAAALGHVLSLAIRGRHGHRHGPSTEERGSSPPASLPDDPSASASADASAKALLSMQHEAFKPMIQHAVRMNVTQWSNSALRDLFAWVNPATFPHWVLALAAEMRWRGLARPGDVVDLKSLCARARIGEWDVVLAQWSSVIALAERAVAKAHGDAAHDLAQGNAAYAHAHDAALRSFVACMRVVMCQADRADLLAYLLPLAPAYMKGHDRVQVLRFLAARTTIPMAQLQAWADVFCAPLPRHLAWPSSSSSSSSSSMPSFAMLAHVIDLIHRRALSKGYVPRHDGDVVAAPAAPTAADAADAADASRHAAHESAGFLDLSYSLAQTLVAKLAQLPAAERNPHVVMHRIFPVLMNLVFHPRWLTLPAGHATPPFDLCRARRVADDAARLLGDLQAAHPAMAPLCDARRARLAARRCMALALLPDPVAALQADMLRHSSALVAPAYDSALCQAAHVLNVLGKHEALAAWIAGIHASDADEAPSRYPQLLASFGGRRGAVRPDRPTSVASLAAHQSVTTQAALAAWARGQGLLPLSDWARPPASLEPRVAMAN</sequence>
<feature type="region of interest" description="Disordered" evidence="1">
    <location>
        <begin position="120"/>
        <end position="145"/>
    </location>
</feature>
<protein>
    <submittedName>
        <fullName evidence="2">Uncharacterized protein</fullName>
    </submittedName>
</protein>
<feature type="compositionally biased region" description="Low complexity" evidence="1">
    <location>
        <begin position="286"/>
        <end position="304"/>
    </location>
</feature>
<feature type="region of interest" description="Disordered" evidence="1">
    <location>
        <begin position="272"/>
        <end position="304"/>
    </location>
</feature>
<evidence type="ECO:0000313" key="3">
    <source>
        <dbReference type="Proteomes" id="UP000274922"/>
    </source>
</evidence>
<evidence type="ECO:0000313" key="2">
    <source>
        <dbReference type="EMBL" id="RKP03314.1"/>
    </source>
</evidence>
<keyword evidence="3" id="KW-1185">Reference proteome</keyword>
<accession>A0A4P9XCW8</accession>